<dbReference type="AlphaFoldDB" id="A0A177DNS7"/>
<evidence type="ECO:0000313" key="2">
    <source>
        <dbReference type="EMBL" id="OAG21463.1"/>
    </source>
</evidence>
<dbReference type="Proteomes" id="UP000077248">
    <property type="component" value="Unassembled WGS sequence"/>
</dbReference>
<dbReference type="KEGG" id="aalt:CC77DRAFT_1019390"/>
<proteinExistence type="predicted"/>
<dbReference type="GeneID" id="29110418"/>
<feature type="region of interest" description="Disordered" evidence="1">
    <location>
        <begin position="130"/>
        <end position="150"/>
    </location>
</feature>
<accession>A0A177DNS7</accession>
<organism evidence="2 3">
    <name type="scientific">Alternaria alternata</name>
    <name type="common">Alternaria rot fungus</name>
    <name type="synonym">Torula alternata</name>
    <dbReference type="NCBI Taxonomy" id="5599"/>
    <lineage>
        <taxon>Eukaryota</taxon>
        <taxon>Fungi</taxon>
        <taxon>Dikarya</taxon>
        <taxon>Ascomycota</taxon>
        <taxon>Pezizomycotina</taxon>
        <taxon>Dothideomycetes</taxon>
        <taxon>Pleosporomycetidae</taxon>
        <taxon>Pleosporales</taxon>
        <taxon>Pleosporineae</taxon>
        <taxon>Pleosporaceae</taxon>
        <taxon>Alternaria</taxon>
        <taxon>Alternaria sect. Alternaria</taxon>
        <taxon>Alternaria alternata complex</taxon>
    </lineage>
</organism>
<dbReference type="EMBL" id="KV441476">
    <property type="protein sequence ID" value="OAG21463.1"/>
    <property type="molecule type" value="Genomic_DNA"/>
</dbReference>
<dbReference type="RefSeq" id="XP_018386884.1">
    <property type="nucleotide sequence ID" value="XM_018524824.1"/>
</dbReference>
<dbReference type="VEuPathDB" id="FungiDB:CC77DRAFT_1019390"/>
<sequence>MAVVIQWMSCPQGIMKTLCTFVFSYRIWRSVQEGQEAADLACARAWPPLQQVDRDRTRRGLELEQPRDTLQAASGLHRLRDRAMTPHMAFFECPFHAIRDWRNFRWVSLAVLESPSDGADVMDLVLEPKAQTMQHRPHQSTHPPIRLNAT</sequence>
<name>A0A177DNS7_ALTAL</name>
<evidence type="ECO:0000256" key="1">
    <source>
        <dbReference type="SAM" id="MobiDB-lite"/>
    </source>
</evidence>
<reference evidence="2 3" key="1">
    <citation type="submission" date="2016-05" db="EMBL/GenBank/DDBJ databases">
        <title>Comparative analysis of secretome profiles of manganese(II)-oxidizing ascomycete fungi.</title>
        <authorList>
            <consortium name="DOE Joint Genome Institute"/>
            <person name="Zeiner C.A."/>
            <person name="Purvine S.O."/>
            <person name="Zink E.M."/>
            <person name="Wu S."/>
            <person name="Pasa-Tolic L."/>
            <person name="Chaput D.L."/>
            <person name="Haridas S."/>
            <person name="Grigoriev I.V."/>
            <person name="Santelli C.M."/>
            <person name="Hansel C.M."/>
        </authorList>
    </citation>
    <scope>NUCLEOTIDE SEQUENCE [LARGE SCALE GENOMIC DNA]</scope>
    <source>
        <strain evidence="2 3">SRC1lrK2f</strain>
    </source>
</reference>
<protein>
    <submittedName>
        <fullName evidence="2">Uncharacterized protein</fullName>
    </submittedName>
</protein>
<gene>
    <name evidence="2" type="ORF">CC77DRAFT_1019390</name>
</gene>
<keyword evidence="3" id="KW-1185">Reference proteome</keyword>
<evidence type="ECO:0000313" key="3">
    <source>
        <dbReference type="Proteomes" id="UP000077248"/>
    </source>
</evidence>